<evidence type="ECO:0000256" key="1">
    <source>
        <dbReference type="ARBA" id="ARBA00009558"/>
    </source>
</evidence>
<dbReference type="PANTHER" id="PTHR10339">
    <property type="entry name" value="ADP-RIBOSYLTRANSFERASE"/>
    <property type="match status" value="1"/>
</dbReference>
<dbReference type="Ensembl" id="ENSMUNT00000013855.2">
    <property type="protein sequence ID" value="ENSMUNP00000011984.2"/>
    <property type="gene ID" value="ENSMUNG00000009437.2"/>
</dbReference>
<comment type="catalytic activity">
    <reaction evidence="9 10">
        <text>L-arginyl-[protein] + NAD(+) = N(omega)-(ADP-D-ribosyl)-L-arginyl-[protein] + nicotinamide + H(+)</text>
        <dbReference type="Rhea" id="RHEA:19149"/>
        <dbReference type="Rhea" id="RHEA-COMP:10532"/>
        <dbReference type="Rhea" id="RHEA-COMP:15087"/>
        <dbReference type="ChEBI" id="CHEBI:15378"/>
        <dbReference type="ChEBI" id="CHEBI:17154"/>
        <dbReference type="ChEBI" id="CHEBI:29965"/>
        <dbReference type="ChEBI" id="CHEBI:57540"/>
        <dbReference type="ChEBI" id="CHEBI:142554"/>
        <dbReference type="EC" id="2.4.2.31"/>
    </reaction>
</comment>
<evidence type="ECO:0000256" key="9">
    <source>
        <dbReference type="ARBA" id="ARBA00047597"/>
    </source>
</evidence>
<keyword evidence="8" id="KW-1015">Disulfide bond</keyword>
<keyword evidence="4" id="KW-0548">Nucleotidyltransferase</keyword>
<keyword evidence="7 10" id="KW-0520">NAD</keyword>
<dbReference type="GO" id="GO:0016779">
    <property type="term" value="F:nucleotidyltransferase activity"/>
    <property type="evidence" value="ECO:0007669"/>
    <property type="project" value="UniProtKB-KW"/>
</dbReference>
<dbReference type="PROSITE" id="PS01291">
    <property type="entry name" value="ART"/>
    <property type="match status" value="1"/>
</dbReference>
<keyword evidence="6 10" id="KW-0521">NADP</keyword>
<dbReference type="GO" id="GO:0044194">
    <property type="term" value="C:cytolytic granule"/>
    <property type="evidence" value="ECO:0007669"/>
    <property type="project" value="UniProtKB-ARBA"/>
</dbReference>
<reference evidence="11" key="1">
    <citation type="submission" date="2020-03" db="EMBL/GenBank/DDBJ databases">
        <title>Melopsittacus undulatus (budgerigar) genome, bMelUnd1, maternal haplotype with Z.</title>
        <authorList>
            <person name="Gedman G."/>
            <person name="Mountcastle J."/>
            <person name="Haase B."/>
            <person name="Formenti G."/>
            <person name="Wright T."/>
            <person name="Apodaca J."/>
            <person name="Pelan S."/>
            <person name="Chow W."/>
            <person name="Rhie A."/>
            <person name="Howe K."/>
            <person name="Fedrigo O."/>
            <person name="Jarvis E.D."/>
        </authorList>
    </citation>
    <scope>NUCLEOTIDE SEQUENCE [LARGE SCALE GENOMIC DNA]</scope>
</reference>
<evidence type="ECO:0000313" key="11">
    <source>
        <dbReference type="Ensembl" id="ENSMUNP00000011984.2"/>
    </source>
</evidence>
<dbReference type="Pfam" id="PF01129">
    <property type="entry name" value="ART"/>
    <property type="match status" value="1"/>
</dbReference>
<dbReference type="GO" id="GO:0005615">
    <property type="term" value="C:extracellular space"/>
    <property type="evidence" value="ECO:0007669"/>
    <property type="project" value="UniProtKB-ARBA"/>
</dbReference>
<dbReference type="PRINTS" id="PR00970">
    <property type="entry name" value="RIBTRNSFRASE"/>
</dbReference>
<reference evidence="11" key="3">
    <citation type="submission" date="2025-09" db="UniProtKB">
        <authorList>
            <consortium name="Ensembl"/>
        </authorList>
    </citation>
    <scope>IDENTIFICATION</scope>
</reference>
<sequence length="294" mass="32773">MERLVLCLVLLAQPPVWGTPLPPSSIPELPMDMAPDAFDDRYEGCERRMELELPELNRTEFSTNSIYAEGWSRAARAWQQSRVPQPPGLRPEHAVALMAYTTEGPLYRAFNAAVRQAGRSGHRYRHTFPFKALHFLLSQALSTLRGSQRRCHRALRGVRGVRFTARHGQRVRFGHFTSASLNNGSGFICGTFGCDTLFTVHTCWGALIRDFSLYSMEEEILIPPSEVFQVTSAVLTGDRSLIQLQSQGINSTYNCELLRGVDPMGWGGCSLGRAESTGEGLGTRAWRARPRGMA</sequence>
<protein>
    <recommendedName>
        <fullName evidence="10">NAD(P)(+)--arginine ADP-ribosyltransferase</fullName>
        <ecNumber evidence="10">2.4.2.31</ecNumber>
    </recommendedName>
    <alternativeName>
        <fullName evidence="10">Mono(ADP-ribosyl)transferase</fullName>
    </alternativeName>
</protein>
<dbReference type="PROSITE" id="PS51996">
    <property type="entry name" value="TR_MART"/>
    <property type="match status" value="1"/>
</dbReference>
<keyword evidence="2 10" id="KW-0328">Glycosyltransferase</keyword>
<evidence type="ECO:0000256" key="8">
    <source>
        <dbReference type="ARBA" id="ARBA00023157"/>
    </source>
</evidence>
<dbReference type="SUPFAM" id="SSF56399">
    <property type="entry name" value="ADP-ribosylation"/>
    <property type="match status" value="1"/>
</dbReference>
<accession>A0A8V5GVX9</accession>
<evidence type="ECO:0000256" key="2">
    <source>
        <dbReference type="ARBA" id="ARBA00022676"/>
    </source>
</evidence>
<evidence type="ECO:0000256" key="4">
    <source>
        <dbReference type="ARBA" id="ARBA00022695"/>
    </source>
</evidence>
<dbReference type="Gene3D" id="3.90.176.10">
    <property type="entry name" value="Toxin ADP-ribosyltransferase, Chain A, domain 1"/>
    <property type="match status" value="1"/>
</dbReference>
<comment type="similarity">
    <text evidence="1 10">Belongs to the Arg-specific ADP-ribosyltransferase family.</text>
</comment>
<evidence type="ECO:0000256" key="7">
    <source>
        <dbReference type="ARBA" id="ARBA00023027"/>
    </source>
</evidence>
<dbReference type="FunFam" id="3.90.176.10:FF:000001">
    <property type="entry name" value="NAD(P)(+)--arginine ADP-ribosyltransferase"/>
    <property type="match status" value="1"/>
</dbReference>
<dbReference type="Proteomes" id="UP000694405">
    <property type="component" value="Chromosome 2"/>
</dbReference>
<dbReference type="InterPro" id="IPR000768">
    <property type="entry name" value="ART"/>
</dbReference>
<dbReference type="GO" id="GO:0003950">
    <property type="term" value="F:NAD+ poly-ADP-ribosyltransferase activity"/>
    <property type="evidence" value="ECO:0007669"/>
    <property type="project" value="TreeGrafter"/>
</dbReference>
<reference evidence="11" key="2">
    <citation type="submission" date="2025-08" db="UniProtKB">
        <authorList>
            <consortium name="Ensembl"/>
        </authorList>
    </citation>
    <scope>IDENTIFICATION</scope>
</reference>
<dbReference type="AlphaFoldDB" id="A0A8C6JE42"/>
<dbReference type="InterPro" id="IPR050999">
    <property type="entry name" value="ADP-ribosyltransferase_ARG"/>
</dbReference>
<proteinExistence type="inferred from homology"/>
<accession>A0A8C6JE42</accession>
<dbReference type="GO" id="GO:0046677">
    <property type="term" value="P:response to antibiotic"/>
    <property type="evidence" value="ECO:0007669"/>
    <property type="project" value="UniProtKB-ARBA"/>
</dbReference>
<feature type="chain" id="PRO_5039968237" description="NAD(P)(+)--arginine ADP-ribosyltransferase" evidence="10">
    <location>
        <begin position="19"/>
        <end position="294"/>
    </location>
</feature>
<dbReference type="PANTHER" id="PTHR10339:SF19">
    <property type="entry name" value="GPI-LINKED NAD(P)(+)--ARGININE ADP-RIBOSYLTRANSFERASE 1"/>
    <property type="match status" value="1"/>
</dbReference>
<feature type="signal peptide" evidence="10">
    <location>
        <begin position="1"/>
        <end position="18"/>
    </location>
</feature>
<keyword evidence="3 10" id="KW-0808">Transferase</keyword>
<evidence type="ECO:0000256" key="5">
    <source>
        <dbReference type="ARBA" id="ARBA00022729"/>
    </source>
</evidence>
<evidence type="ECO:0000256" key="3">
    <source>
        <dbReference type="ARBA" id="ARBA00022679"/>
    </source>
</evidence>
<organism evidence="11 12">
    <name type="scientific">Melopsittacus undulatus</name>
    <name type="common">Budgerigar</name>
    <name type="synonym">Psittacus undulatus</name>
    <dbReference type="NCBI Taxonomy" id="13146"/>
    <lineage>
        <taxon>Eukaryota</taxon>
        <taxon>Metazoa</taxon>
        <taxon>Chordata</taxon>
        <taxon>Craniata</taxon>
        <taxon>Vertebrata</taxon>
        <taxon>Euteleostomi</taxon>
        <taxon>Archelosauria</taxon>
        <taxon>Archosauria</taxon>
        <taxon>Dinosauria</taxon>
        <taxon>Saurischia</taxon>
        <taxon>Theropoda</taxon>
        <taxon>Coelurosauria</taxon>
        <taxon>Aves</taxon>
        <taxon>Neognathae</taxon>
        <taxon>Neoaves</taxon>
        <taxon>Telluraves</taxon>
        <taxon>Australaves</taxon>
        <taxon>Psittaciformes</taxon>
        <taxon>Psittaculidae</taxon>
        <taxon>Melopsittacus</taxon>
    </lineage>
</organism>
<evidence type="ECO:0000256" key="10">
    <source>
        <dbReference type="RuleBase" id="RU361228"/>
    </source>
</evidence>
<dbReference type="EC" id="2.4.2.31" evidence="10"/>
<keyword evidence="12" id="KW-1185">Reference proteome</keyword>
<name>A0A8C6JE42_MELUD</name>
<keyword evidence="5 10" id="KW-0732">Signal</keyword>
<evidence type="ECO:0000313" key="12">
    <source>
        <dbReference type="Proteomes" id="UP000694405"/>
    </source>
</evidence>
<dbReference type="GO" id="GO:0106274">
    <property type="term" value="F:NAD+-protein-arginine ADP-ribosyltransferase activity"/>
    <property type="evidence" value="ECO:0007669"/>
    <property type="project" value="UniProtKB-EC"/>
</dbReference>
<evidence type="ECO:0000256" key="6">
    <source>
        <dbReference type="ARBA" id="ARBA00022857"/>
    </source>
</evidence>